<dbReference type="PANTHER" id="PTHR43033">
    <property type="entry name" value="TRNA(ILE)-LYSIDINE SYNTHASE-RELATED"/>
    <property type="match status" value="1"/>
</dbReference>
<gene>
    <name evidence="8 10" type="primary">tilS</name>
    <name evidence="10" type="ORF">EBO34_19940</name>
</gene>
<dbReference type="InterPro" id="IPR012796">
    <property type="entry name" value="Lysidine-tRNA-synth_C"/>
</dbReference>
<proteinExistence type="inferred from homology"/>
<dbReference type="Pfam" id="PF11734">
    <property type="entry name" value="TilS_C"/>
    <property type="match status" value="1"/>
</dbReference>
<evidence type="ECO:0000313" key="11">
    <source>
        <dbReference type="Proteomes" id="UP000278746"/>
    </source>
</evidence>
<dbReference type="SUPFAM" id="SSF52402">
    <property type="entry name" value="Adenine nucleotide alpha hydrolases-like"/>
    <property type="match status" value="1"/>
</dbReference>
<dbReference type="OrthoDB" id="9807403at2"/>
<dbReference type="InterPro" id="IPR012094">
    <property type="entry name" value="tRNA_Ile_lys_synt"/>
</dbReference>
<dbReference type="HAMAP" id="MF_01161">
    <property type="entry name" value="tRNA_Ile_lys_synt"/>
    <property type="match status" value="1"/>
</dbReference>
<dbReference type="GO" id="GO:0005737">
    <property type="term" value="C:cytoplasm"/>
    <property type="evidence" value="ECO:0007669"/>
    <property type="project" value="UniProtKB-SubCell"/>
</dbReference>
<dbReference type="Pfam" id="PF01171">
    <property type="entry name" value="ATP_bind_3"/>
    <property type="match status" value="1"/>
</dbReference>
<dbReference type="SUPFAM" id="SSF82829">
    <property type="entry name" value="MesJ substrate recognition domain-like"/>
    <property type="match status" value="1"/>
</dbReference>
<feature type="domain" description="Lysidine-tRNA(Ile) synthetase C-terminal" evidence="9">
    <location>
        <begin position="387"/>
        <end position="460"/>
    </location>
</feature>
<comment type="subcellular location">
    <subcellularLocation>
        <location evidence="1 8">Cytoplasm</location>
    </subcellularLocation>
</comment>
<evidence type="ECO:0000256" key="1">
    <source>
        <dbReference type="ARBA" id="ARBA00004496"/>
    </source>
</evidence>
<accession>A0A3M7TKU0</accession>
<comment type="caution">
    <text evidence="10">The sequence shown here is derived from an EMBL/GenBank/DDBJ whole genome shotgun (WGS) entry which is preliminary data.</text>
</comment>
<name>A0A3M7TKU0_9BACI</name>
<dbReference type="SMART" id="SM00977">
    <property type="entry name" value="TilS_C"/>
    <property type="match status" value="1"/>
</dbReference>
<evidence type="ECO:0000256" key="2">
    <source>
        <dbReference type="ARBA" id="ARBA00022490"/>
    </source>
</evidence>
<dbReference type="Gene3D" id="3.40.50.620">
    <property type="entry name" value="HUPs"/>
    <property type="match status" value="1"/>
</dbReference>
<evidence type="ECO:0000256" key="4">
    <source>
        <dbReference type="ARBA" id="ARBA00022694"/>
    </source>
</evidence>
<dbReference type="Gene3D" id="3.30.465.60">
    <property type="match status" value="1"/>
</dbReference>
<evidence type="ECO:0000256" key="5">
    <source>
        <dbReference type="ARBA" id="ARBA00022741"/>
    </source>
</evidence>
<evidence type="ECO:0000256" key="8">
    <source>
        <dbReference type="HAMAP-Rule" id="MF_01161"/>
    </source>
</evidence>
<sequence>MKRTVDQFIQRHRLIQEGNTVLIAVSGGPDSIALLHYLLEKRRVWNLRLVALHGEHGLRGSDSVEDMTFVKAMCVEFGIECVTEKLNVKNYIDEHSCSVQEAARECRYYFFERMIARFKADVLATGHHGDDQIETMVMRQVRGAGSGLGGIPVTRSLGGGKLIRPFLNVSKDDILLYCEENGIPYRTDHSNEEDKYTRNRFRKQVLPFFKEENPNVHQRFQSQSEWLHEDDSYLTGLAEEKLSGVITERTKKSIMISVKAFLDMPIPLQRRAFHLILNYLSIDNIRVQALSIHRKVFIDLLVQANPSGHLDFPGDLFVERSYDVCLFSTERDTKETEGDKVDEQLPVPGMVTFKRGKIKASVQENDRAGSGSLWVFKSDPGHLPLPLTVRTRKNGDRVVPKGMTGTKKLKDLFINKKVPRHLRDSWPVVTDREDRIIWVPGIVHTETGSALPKKDKMLYLECELDDDSFREVT</sequence>
<comment type="catalytic activity">
    <reaction evidence="7 8">
        <text>cytidine(34) in tRNA(Ile2) + L-lysine + ATP = lysidine(34) in tRNA(Ile2) + AMP + diphosphate + H(+)</text>
        <dbReference type="Rhea" id="RHEA:43744"/>
        <dbReference type="Rhea" id="RHEA-COMP:10625"/>
        <dbReference type="Rhea" id="RHEA-COMP:10670"/>
        <dbReference type="ChEBI" id="CHEBI:15378"/>
        <dbReference type="ChEBI" id="CHEBI:30616"/>
        <dbReference type="ChEBI" id="CHEBI:32551"/>
        <dbReference type="ChEBI" id="CHEBI:33019"/>
        <dbReference type="ChEBI" id="CHEBI:82748"/>
        <dbReference type="ChEBI" id="CHEBI:83665"/>
        <dbReference type="ChEBI" id="CHEBI:456215"/>
        <dbReference type="EC" id="6.3.4.19"/>
    </reaction>
</comment>
<dbReference type="GO" id="GO:0006400">
    <property type="term" value="P:tRNA modification"/>
    <property type="evidence" value="ECO:0007669"/>
    <property type="project" value="UniProtKB-UniRule"/>
</dbReference>
<dbReference type="InterPro" id="IPR011063">
    <property type="entry name" value="TilS/TtcA_N"/>
</dbReference>
<keyword evidence="2 8" id="KW-0963">Cytoplasm</keyword>
<evidence type="ECO:0000313" key="10">
    <source>
        <dbReference type="EMBL" id="RNA66026.1"/>
    </source>
</evidence>
<keyword evidence="5 8" id="KW-0547">Nucleotide-binding</keyword>
<comment type="domain">
    <text evidence="8">The N-terminal region contains the highly conserved SGGXDS motif, predicted to be a P-loop motif involved in ATP binding.</text>
</comment>
<feature type="binding site" evidence="8">
    <location>
        <begin position="26"/>
        <end position="31"/>
    </location>
    <ligand>
        <name>ATP</name>
        <dbReference type="ChEBI" id="CHEBI:30616"/>
    </ligand>
</feature>
<dbReference type="GO" id="GO:0005524">
    <property type="term" value="F:ATP binding"/>
    <property type="evidence" value="ECO:0007669"/>
    <property type="project" value="UniProtKB-UniRule"/>
</dbReference>
<dbReference type="CDD" id="cd01992">
    <property type="entry name" value="TilS_N"/>
    <property type="match status" value="1"/>
</dbReference>
<dbReference type="NCBIfam" id="TIGR02432">
    <property type="entry name" value="lysidine_TilS_N"/>
    <property type="match status" value="1"/>
</dbReference>
<protein>
    <recommendedName>
        <fullName evidence="8">tRNA(Ile)-lysidine synthase</fullName>
        <ecNumber evidence="8">6.3.4.19</ecNumber>
    </recommendedName>
    <alternativeName>
        <fullName evidence="8">tRNA(Ile)-2-lysyl-cytidine synthase</fullName>
    </alternativeName>
    <alternativeName>
        <fullName evidence="8">tRNA(Ile)-lysidine synthetase</fullName>
    </alternativeName>
</protein>
<evidence type="ECO:0000256" key="3">
    <source>
        <dbReference type="ARBA" id="ARBA00022598"/>
    </source>
</evidence>
<dbReference type="NCBIfam" id="TIGR02433">
    <property type="entry name" value="lysidine_TilS_C"/>
    <property type="match status" value="1"/>
</dbReference>
<evidence type="ECO:0000259" key="9">
    <source>
        <dbReference type="SMART" id="SM00977"/>
    </source>
</evidence>
<dbReference type="EMBL" id="RHIB01000005">
    <property type="protein sequence ID" value="RNA66026.1"/>
    <property type="molecule type" value="Genomic_DNA"/>
</dbReference>
<organism evidence="10 11">
    <name type="scientific">Alteribacter keqinensis</name>
    <dbReference type="NCBI Taxonomy" id="2483800"/>
    <lineage>
        <taxon>Bacteria</taxon>
        <taxon>Bacillati</taxon>
        <taxon>Bacillota</taxon>
        <taxon>Bacilli</taxon>
        <taxon>Bacillales</taxon>
        <taxon>Bacillaceae</taxon>
        <taxon>Alteribacter</taxon>
    </lineage>
</organism>
<evidence type="ECO:0000256" key="6">
    <source>
        <dbReference type="ARBA" id="ARBA00022840"/>
    </source>
</evidence>
<keyword evidence="11" id="KW-1185">Reference proteome</keyword>
<dbReference type="Proteomes" id="UP000278746">
    <property type="component" value="Unassembled WGS sequence"/>
</dbReference>
<dbReference type="RefSeq" id="WP_122901942.1">
    <property type="nucleotide sequence ID" value="NZ_RHIB01000005.1"/>
</dbReference>
<dbReference type="InterPro" id="IPR012795">
    <property type="entry name" value="tRNA_Ile_lys_synt_N"/>
</dbReference>
<dbReference type="InterPro" id="IPR014729">
    <property type="entry name" value="Rossmann-like_a/b/a_fold"/>
</dbReference>
<dbReference type="AlphaFoldDB" id="A0A3M7TKU0"/>
<keyword evidence="4 8" id="KW-0819">tRNA processing</keyword>
<dbReference type="PANTHER" id="PTHR43033:SF1">
    <property type="entry name" value="TRNA(ILE)-LYSIDINE SYNTHASE-RELATED"/>
    <property type="match status" value="1"/>
</dbReference>
<reference evidence="10 11" key="1">
    <citation type="submission" date="2018-10" db="EMBL/GenBank/DDBJ databases">
        <title>Bacillus Keqinensis sp. nov., a moderately halophilic bacterium isolated from a saline-alkaline lake.</title>
        <authorList>
            <person name="Wang H."/>
        </authorList>
    </citation>
    <scope>NUCLEOTIDE SEQUENCE [LARGE SCALE GENOMIC DNA]</scope>
    <source>
        <strain evidence="10 11">KQ-3</strain>
    </source>
</reference>
<comment type="similarity">
    <text evidence="8">Belongs to the tRNA(Ile)-lysidine synthase family.</text>
</comment>
<keyword evidence="6 8" id="KW-0067">ATP-binding</keyword>
<dbReference type="EC" id="6.3.4.19" evidence="8"/>
<dbReference type="GO" id="GO:0032267">
    <property type="term" value="F:tRNA(Ile)-lysidine synthase activity"/>
    <property type="evidence" value="ECO:0007669"/>
    <property type="project" value="UniProtKB-EC"/>
</dbReference>
<comment type="function">
    <text evidence="8">Ligates lysine onto the cytidine present at position 34 of the AUA codon-specific tRNA(Ile) that contains the anticodon CAU, in an ATP-dependent manner. Cytidine is converted to lysidine, thus changing the amino acid specificity of the tRNA from methionine to isoleucine.</text>
</comment>
<keyword evidence="3 8" id="KW-0436">Ligase</keyword>
<dbReference type="SUPFAM" id="SSF56037">
    <property type="entry name" value="PheT/TilS domain"/>
    <property type="match status" value="1"/>
</dbReference>
<evidence type="ECO:0000256" key="7">
    <source>
        <dbReference type="ARBA" id="ARBA00048539"/>
    </source>
</evidence>